<dbReference type="GO" id="GO:0048471">
    <property type="term" value="C:perinuclear region of cytoplasm"/>
    <property type="evidence" value="ECO:0007669"/>
    <property type="project" value="Ensembl"/>
</dbReference>
<evidence type="ECO:0000313" key="24">
    <source>
        <dbReference type="RefSeq" id="XP_005077634.1"/>
    </source>
</evidence>
<comment type="caution">
    <text evidence="19">Lacks conserved residue(s) required for the propagation of feature annotation.</text>
</comment>
<keyword evidence="10" id="KW-1064">Adaptive immunity</keyword>
<keyword evidence="14 19" id="KW-0458">Lysosome</keyword>
<dbReference type="InterPro" id="IPR002000">
    <property type="entry name" value="Lysosome-assoc_membr_glycop"/>
</dbReference>
<sequence>MPGRLSAVAVLFLSLAVILHGYQIREKEFPKSRDYLQYTSTVTGQTTAKPLLQLVNQTHRVTLAARSRDGHIQMSVEDSTPENIAHTTTKAIIPVTTKRLLPSIPVNYTFVTPNNSHVATLSTEGTIGPSSVAHLPVHTTGTSLSTVNNITGRTPQLGGQTTFHQTFFTALHKTTTNQKPTPPTYVPGASVPTHKVSFESSPAPIVPGPTLATQLSPAKTGTYEVLNGSRLCIKAEMGLELIVQEKDLDFATQRHFNIDPSLTHASGKCGSQKSNLFLDFQGGSVNITFIKEENSYYVSEVGAYLTVSNTERTYQGMKHRMVMFETVVGHSFKCVSEQSIQLSAQLQMKTRNIRLQAFDFEGDCFGNVDECLSDYTVVLPVIGAIVVVLCVVGLAVYTIRQRHQSLGYQRI</sequence>
<dbReference type="STRING" id="10036.ENSMAUP00000012626"/>
<dbReference type="GeneID" id="101828652"/>
<evidence type="ECO:0000259" key="22">
    <source>
        <dbReference type="Pfam" id="PF01299"/>
    </source>
</evidence>
<dbReference type="InterPro" id="IPR048528">
    <property type="entry name" value="Lamp2-like_luminal"/>
</dbReference>
<evidence type="ECO:0000256" key="11">
    <source>
        <dbReference type="ARBA" id="ARBA00023136"/>
    </source>
</evidence>
<evidence type="ECO:0000256" key="17">
    <source>
        <dbReference type="ARBA" id="ARBA00063533"/>
    </source>
</evidence>
<comment type="subcellular location">
    <subcellularLocation>
        <location evidence="2">Cell surface</location>
    </subcellularLocation>
    <subcellularLocation>
        <location evidence="4">Cytoplasmic vesicle membrane</location>
        <topology evidence="4">Single-pass type I membrane protein</topology>
    </subcellularLocation>
    <subcellularLocation>
        <location evidence="1">Early endosome membrane</location>
        <topology evidence="1">Single-pass type I membrane protein</topology>
    </subcellularLocation>
    <subcellularLocation>
        <location evidence="3 19">Lysosome membrane</location>
        <topology evidence="3 19">Single-pass type I membrane protein</topology>
    </subcellularLocation>
</comment>
<evidence type="ECO:0000256" key="20">
    <source>
        <dbReference type="SAM" id="Phobius"/>
    </source>
</evidence>
<evidence type="ECO:0000256" key="14">
    <source>
        <dbReference type="ARBA" id="ARBA00023228"/>
    </source>
</evidence>
<evidence type="ECO:0000256" key="16">
    <source>
        <dbReference type="ARBA" id="ARBA00060358"/>
    </source>
</evidence>
<evidence type="ECO:0000256" key="21">
    <source>
        <dbReference type="SAM" id="SignalP"/>
    </source>
</evidence>
<dbReference type="GO" id="GO:0072594">
    <property type="term" value="P:establishment of protein localization to organelle"/>
    <property type="evidence" value="ECO:0007669"/>
    <property type="project" value="TreeGrafter"/>
</dbReference>
<dbReference type="GO" id="GO:0005886">
    <property type="term" value="C:plasma membrane"/>
    <property type="evidence" value="ECO:0007669"/>
    <property type="project" value="Ensembl"/>
</dbReference>
<keyword evidence="15" id="KW-0968">Cytoplasmic vesicle</keyword>
<comment type="subunit">
    <text evidence="17">Monomer. Interacts with FURIN.</text>
</comment>
<dbReference type="OrthoDB" id="9428839at2759"/>
<keyword evidence="6 21" id="KW-0732">Signal</keyword>
<dbReference type="GO" id="GO:0010506">
    <property type="term" value="P:regulation of autophagy"/>
    <property type="evidence" value="ECO:0007669"/>
    <property type="project" value="Ensembl"/>
</dbReference>
<evidence type="ECO:0000256" key="5">
    <source>
        <dbReference type="ARBA" id="ARBA00022692"/>
    </source>
</evidence>
<protein>
    <recommendedName>
        <fullName evidence="18">Lysosome-associated membrane glycoprotein 3</fullName>
    </recommendedName>
</protein>
<evidence type="ECO:0000256" key="9">
    <source>
        <dbReference type="ARBA" id="ARBA00022989"/>
    </source>
</evidence>
<evidence type="ECO:0000256" key="2">
    <source>
        <dbReference type="ARBA" id="ARBA00004241"/>
    </source>
</evidence>
<dbReference type="GO" id="GO:0097233">
    <property type="term" value="C:alveolar lamellar body membrane"/>
    <property type="evidence" value="ECO:0007669"/>
    <property type="project" value="UniProtKB-ARBA"/>
</dbReference>
<dbReference type="PRINTS" id="PR00336">
    <property type="entry name" value="LYSASSOCTDMP"/>
</dbReference>
<evidence type="ECO:0000256" key="8">
    <source>
        <dbReference type="ARBA" id="ARBA00022859"/>
    </source>
</evidence>
<keyword evidence="13" id="KW-0325">Glycoprotein</keyword>
<dbReference type="PANTHER" id="PTHR11506">
    <property type="entry name" value="LYSOSOME-ASSOCIATED MEMBRANE GLYCOPROTEIN"/>
    <property type="match status" value="1"/>
</dbReference>
<keyword evidence="11 19" id="KW-0472">Membrane</keyword>
<evidence type="ECO:0000256" key="13">
    <source>
        <dbReference type="ARBA" id="ARBA00023180"/>
    </source>
</evidence>
<dbReference type="GO" id="GO:0005765">
    <property type="term" value="C:lysosomal membrane"/>
    <property type="evidence" value="ECO:0007669"/>
    <property type="project" value="UniProtKB-SubCell"/>
</dbReference>
<dbReference type="Pfam" id="PF01299">
    <property type="entry name" value="Lamp2-like_luminal"/>
    <property type="match status" value="1"/>
</dbReference>
<dbReference type="CTD" id="27074"/>
<evidence type="ECO:0000256" key="7">
    <source>
        <dbReference type="ARBA" id="ARBA00022753"/>
    </source>
</evidence>
<comment type="function">
    <text evidence="16">Lysosomal membrane glycoprotein which plays a role in the unfolded protein response (UPR) that contributes to protein degradation and cell survival during proteasomal dysfunction. Plays a role in the process of fusion of the lysosome with the autophagosome, thereby modulating the autophagic process. Promotes hepatocellular lipogenesis through activation of the PI3K/Akt pathway. May also play a role in dendritic cell function and in adaptive immunity.</text>
</comment>
<accession>A0A1U7QYY0</accession>
<gene>
    <name evidence="24" type="primary">Lamp3</name>
</gene>
<comment type="similarity">
    <text evidence="19">Belongs to the LAMP family.</text>
</comment>
<keyword evidence="8" id="KW-0391">Immunity</keyword>
<evidence type="ECO:0000256" key="15">
    <source>
        <dbReference type="ARBA" id="ARBA00023329"/>
    </source>
</evidence>
<evidence type="ECO:0000256" key="12">
    <source>
        <dbReference type="ARBA" id="ARBA00023157"/>
    </source>
</evidence>
<feature type="domain" description="Lysosome-associated membrane glycoprotein 2-like luminal" evidence="22">
    <location>
        <begin position="219"/>
        <end position="361"/>
    </location>
</feature>
<dbReference type="PROSITE" id="PS51407">
    <property type="entry name" value="LAMP_3"/>
    <property type="match status" value="1"/>
</dbReference>
<keyword evidence="12 19" id="KW-1015">Disulfide bond</keyword>
<dbReference type="GO" id="GO:0035455">
    <property type="term" value="P:response to interferon-alpha"/>
    <property type="evidence" value="ECO:0007669"/>
    <property type="project" value="Ensembl"/>
</dbReference>
<proteinExistence type="inferred from homology"/>
<dbReference type="RefSeq" id="XP_005077634.1">
    <property type="nucleotide sequence ID" value="XM_005077577.4"/>
</dbReference>
<dbReference type="FunFam" id="2.40.160.110:FF:000006">
    <property type="entry name" value="Lysosome-associated membrane glycoprotein 3"/>
    <property type="match status" value="1"/>
</dbReference>
<evidence type="ECO:0000256" key="18">
    <source>
        <dbReference type="ARBA" id="ARBA00074382"/>
    </source>
</evidence>
<evidence type="ECO:0000256" key="3">
    <source>
        <dbReference type="ARBA" id="ARBA00004352"/>
    </source>
</evidence>
<dbReference type="GO" id="GO:0031902">
    <property type="term" value="C:late endosome membrane"/>
    <property type="evidence" value="ECO:0007669"/>
    <property type="project" value="TreeGrafter"/>
</dbReference>
<dbReference type="GO" id="GO:1901799">
    <property type="term" value="P:negative regulation of proteasomal protein catabolic process"/>
    <property type="evidence" value="ECO:0007669"/>
    <property type="project" value="Ensembl"/>
</dbReference>
<keyword evidence="9 20" id="KW-1133">Transmembrane helix</keyword>
<evidence type="ECO:0000256" key="1">
    <source>
        <dbReference type="ARBA" id="ARBA00004158"/>
    </source>
</evidence>
<feature type="signal peptide" evidence="21">
    <location>
        <begin position="1"/>
        <end position="21"/>
    </location>
</feature>
<dbReference type="GO" id="GO:0031901">
    <property type="term" value="C:early endosome membrane"/>
    <property type="evidence" value="ECO:0007669"/>
    <property type="project" value="UniProtKB-SubCell"/>
</dbReference>
<evidence type="ECO:0000256" key="19">
    <source>
        <dbReference type="PROSITE-ProRule" id="PRU00740"/>
    </source>
</evidence>
<keyword evidence="23" id="KW-1185">Reference proteome</keyword>
<dbReference type="PANTHER" id="PTHR11506:SF30">
    <property type="entry name" value="LYSOSOME-ASSOCIATED MEMBRANE GLYCOPROTEIN 3"/>
    <property type="match status" value="1"/>
</dbReference>
<evidence type="ECO:0000313" key="23">
    <source>
        <dbReference type="Proteomes" id="UP000886700"/>
    </source>
</evidence>
<dbReference type="Gene3D" id="2.40.160.110">
    <property type="match status" value="1"/>
</dbReference>
<dbReference type="Proteomes" id="UP000886700">
    <property type="component" value="Unplaced"/>
</dbReference>
<dbReference type="GO" id="GO:0009986">
    <property type="term" value="C:cell surface"/>
    <property type="evidence" value="ECO:0007669"/>
    <property type="project" value="UniProtKB-SubCell"/>
</dbReference>
<evidence type="ECO:0000256" key="10">
    <source>
        <dbReference type="ARBA" id="ARBA00023130"/>
    </source>
</evidence>
<dbReference type="KEGG" id="maua:101828652"/>
<dbReference type="AlphaFoldDB" id="A0A1U7QYY0"/>
<feature type="transmembrane region" description="Helical" evidence="20">
    <location>
        <begin position="377"/>
        <end position="399"/>
    </location>
</feature>
<name>A0A1U7QYY0_MESAU</name>
<evidence type="ECO:0000256" key="6">
    <source>
        <dbReference type="ARBA" id="ARBA00022729"/>
    </source>
</evidence>
<feature type="chain" id="PRO_5010583029" description="Lysosome-associated membrane glycoprotein 3" evidence="21">
    <location>
        <begin position="22"/>
        <end position="411"/>
    </location>
</feature>
<dbReference type="GO" id="GO:0010628">
    <property type="term" value="P:positive regulation of gene expression"/>
    <property type="evidence" value="ECO:0007669"/>
    <property type="project" value="Ensembl"/>
</dbReference>
<dbReference type="eggNOG" id="KOG4818">
    <property type="taxonomic scope" value="Eukaryota"/>
</dbReference>
<organism evidence="23 24">
    <name type="scientific">Mesocricetus auratus</name>
    <name type="common">Golden hamster</name>
    <dbReference type="NCBI Taxonomy" id="10036"/>
    <lineage>
        <taxon>Eukaryota</taxon>
        <taxon>Metazoa</taxon>
        <taxon>Chordata</taxon>
        <taxon>Craniata</taxon>
        <taxon>Vertebrata</taxon>
        <taxon>Euteleostomi</taxon>
        <taxon>Mammalia</taxon>
        <taxon>Eutheria</taxon>
        <taxon>Euarchontoglires</taxon>
        <taxon>Glires</taxon>
        <taxon>Rodentia</taxon>
        <taxon>Myomorpha</taxon>
        <taxon>Muroidea</taxon>
        <taxon>Cricetidae</taxon>
        <taxon>Cricetinae</taxon>
        <taxon>Mesocricetus</taxon>
    </lineage>
</organism>
<keyword evidence="7" id="KW-0967">Endosome</keyword>
<dbReference type="GO" id="GO:1903900">
    <property type="term" value="P:regulation of viral life cycle"/>
    <property type="evidence" value="ECO:0007669"/>
    <property type="project" value="Ensembl"/>
</dbReference>
<feature type="disulfide bond" evidence="19">
    <location>
        <begin position="334"/>
        <end position="371"/>
    </location>
</feature>
<keyword evidence="5 19" id="KW-0812">Transmembrane</keyword>
<dbReference type="GO" id="GO:0002250">
    <property type="term" value="P:adaptive immune response"/>
    <property type="evidence" value="ECO:0007669"/>
    <property type="project" value="UniProtKB-KW"/>
</dbReference>
<evidence type="ECO:0000256" key="4">
    <source>
        <dbReference type="ARBA" id="ARBA00004358"/>
    </source>
</evidence>
<reference evidence="24" key="1">
    <citation type="submission" date="2025-08" db="UniProtKB">
        <authorList>
            <consortium name="RefSeq"/>
        </authorList>
    </citation>
    <scope>IDENTIFICATION</scope>
    <source>
        <tissue evidence="24">Liver</tissue>
    </source>
</reference>